<evidence type="ECO:0000256" key="1">
    <source>
        <dbReference type="SAM" id="Phobius"/>
    </source>
</evidence>
<evidence type="ECO:0000313" key="3">
    <source>
        <dbReference type="Proteomes" id="UP001179280"/>
    </source>
</evidence>
<keyword evidence="3" id="KW-1185">Reference proteome</keyword>
<gene>
    <name evidence="2" type="ORF">JOC54_001624</name>
</gene>
<sequence>MDDTSWIYIVIPTVMAFLMGTVALVIRMRASKKPTSAKRIMIPPLAMSTGFLMFLYEPTRPSAFHVMEALAAGLLFSILLIYTSKFEVKNGDIYLKRSKAFAFILIGLLLVRIVLRLLVGQDINPVELSGMFFLLAFGMLLPWRVAMLVKYTKMKQDTYKSSITPSK</sequence>
<feature type="transmembrane region" description="Helical" evidence="1">
    <location>
        <begin position="62"/>
        <end position="81"/>
    </location>
</feature>
<evidence type="ECO:0000313" key="2">
    <source>
        <dbReference type="EMBL" id="MBM7838368.1"/>
    </source>
</evidence>
<organism evidence="2 3">
    <name type="scientific">Shouchella xiaoxiensis</name>
    <dbReference type="NCBI Taxonomy" id="766895"/>
    <lineage>
        <taxon>Bacteria</taxon>
        <taxon>Bacillati</taxon>
        <taxon>Bacillota</taxon>
        <taxon>Bacilli</taxon>
        <taxon>Bacillales</taxon>
        <taxon>Bacillaceae</taxon>
        <taxon>Shouchella</taxon>
    </lineage>
</organism>
<dbReference type="EMBL" id="JAFBCV010000004">
    <property type="protein sequence ID" value="MBM7838368.1"/>
    <property type="molecule type" value="Genomic_DNA"/>
</dbReference>
<keyword evidence="1" id="KW-1133">Transmembrane helix</keyword>
<feature type="transmembrane region" description="Helical" evidence="1">
    <location>
        <begin position="6"/>
        <end position="28"/>
    </location>
</feature>
<keyword evidence="1" id="KW-0472">Membrane</keyword>
<comment type="caution">
    <text evidence="2">The sequence shown here is derived from an EMBL/GenBank/DDBJ whole genome shotgun (WGS) entry which is preliminary data.</text>
</comment>
<reference evidence="2" key="1">
    <citation type="submission" date="2021-01" db="EMBL/GenBank/DDBJ databases">
        <title>Genomic Encyclopedia of Type Strains, Phase IV (KMG-IV): sequencing the most valuable type-strain genomes for metagenomic binning, comparative biology and taxonomic classification.</title>
        <authorList>
            <person name="Goeker M."/>
        </authorList>
    </citation>
    <scope>NUCLEOTIDE SEQUENCE</scope>
    <source>
        <strain evidence="2">DSM 21943</strain>
    </source>
</reference>
<dbReference type="InterPro" id="IPR031306">
    <property type="entry name" value="CcdC"/>
</dbReference>
<feature type="transmembrane region" description="Helical" evidence="1">
    <location>
        <begin position="40"/>
        <end position="56"/>
    </location>
</feature>
<dbReference type="RefSeq" id="WP_204465546.1">
    <property type="nucleotide sequence ID" value="NZ_JAFBCV010000004.1"/>
</dbReference>
<proteinExistence type="predicted"/>
<dbReference type="PIRSF" id="PIRSF021441">
    <property type="entry name" value="DUF1453"/>
    <property type="match status" value="1"/>
</dbReference>
<keyword evidence="1" id="KW-0812">Transmembrane</keyword>
<dbReference type="Proteomes" id="UP001179280">
    <property type="component" value="Unassembled WGS sequence"/>
</dbReference>
<dbReference type="PANTHER" id="PTHR39164">
    <property type="entry name" value="PROTEIN CCDC"/>
    <property type="match status" value="1"/>
</dbReference>
<name>A0ABS2SS84_9BACI</name>
<feature type="transmembrane region" description="Helical" evidence="1">
    <location>
        <begin position="101"/>
        <end position="119"/>
    </location>
</feature>
<protein>
    <submittedName>
        <fullName evidence="2">Membrane protein CcdC involved in cytochrome C biogenesis</fullName>
    </submittedName>
</protein>
<dbReference type="PANTHER" id="PTHR39164:SF1">
    <property type="entry name" value="PROTEIN CCDC"/>
    <property type="match status" value="1"/>
</dbReference>
<accession>A0ABS2SS84</accession>
<feature type="transmembrane region" description="Helical" evidence="1">
    <location>
        <begin position="131"/>
        <end position="151"/>
    </location>
</feature>
<dbReference type="Pfam" id="PF07301">
    <property type="entry name" value="DUF1453"/>
    <property type="match status" value="1"/>
</dbReference>
<dbReference type="InterPro" id="IPR058247">
    <property type="entry name" value="DUF1453"/>
</dbReference>